<organism evidence="6 7">
    <name type="scientific">Magallana gigas</name>
    <name type="common">Pacific oyster</name>
    <name type="synonym">Crassostrea gigas</name>
    <dbReference type="NCBI Taxonomy" id="29159"/>
    <lineage>
        <taxon>Eukaryota</taxon>
        <taxon>Metazoa</taxon>
        <taxon>Spiralia</taxon>
        <taxon>Lophotrochozoa</taxon>
        <taxon>Mollusca</taxon>
        <taxon>Bivalvia</taxon>
        <taxon>Autobranchia</taxon>
        <taxon>Pteriomorphia</taxon>
        <taxon>Ostreida</taxon>
        <taxon>Ostreoidea</taxon>
        <taxon>Ostreidae</taxon>
        <taxon>Magallana</taxon>
    </lineage>
</organism>
<reference evidence="6" key="1">
    <citation type="submission" date="2022-08" db="UniProtKB">
        <authorList>
            <consortium name="EnsemblMetazoa"/>
        </authorList>
    </citation>
    <scope>IDENTIFICATION</scope>
    <source>
        <strain evidence="6">05x7-T-G4-1.051#20</strain>
    </source>
</reference>
<dbReference type="Proteomes" id="UP000005408">
    <property type="component" value="Unassembled WGS sequence"/>
</dbReference>
<keyword evidence="4" id="KW-0175">Coiled coil</keyword>
<proteinExistence type="predicted"/>
<evidence type="ECO:0000259" key="5">
    <source>
        <dbReference type="PROSITE" id="PS50076"/>
    </source>
</evidence>
<dbReference type="CDD" id="cd06257">
    <property type="entry name" value="DnaJ"/>
    <property type="match status" value="1"/>
</dbReference>
<dbReference type="GO" id="GO:0016020">
    <property type="term" value="C:membrane"/>
    <property type="evidence" value="ECO:0007669"/>
    <property type="project" value="UniProtKB-SubCell"/>
</dbReference>
<keyword evidence="7" id="KW-1185">Reference proteome</keyword>
<dbReference type="PROSITE" id="PS50076">
    <property type="entry name" value="DNAJ_2"/>
    <property type="match status" value="1"/>
</dbReference>
<dbReference type="GeneID" id="105331601"/>
<dbReference type="GO" id="GO:0005739">
    <property type="term" value="C:mitochondrion"/>
    <property type="evidence" value="ECO:0007669"/>
    <property type="project" value="GOC"/>
</dbReference>
<dbReference type="OrthoDB" id="18010at2759"/>
<comment type="subcellular location">
    <subcellularLocation>
        <location evidence="1">Membrane</location>
    </subcellularLocation>
</comment>
<dbReference type="InterPro" id="IPR018253">
    <property type="entry name" value="DnaJ_domain_CS"/>
</dbReference>
<dbReference type="InterPro" id="IPR052243">
    <property type="entry name" value="Mito_inner_membrane_organizer"/>
</dbReference>
<dbReference type="EnsemblMetazoa" id="G20563.2">
    <property type="protein sequence ID" value="G20563.2:cds"/>
    <property type="gene ID" value="G20563"/>
</dbReference>
<evidence type="ECO:0000256" key="3">
    <source>
        <dbReference type="ARBA" id="ARBA00023186"/>
    </source>
</evidence>
<dbReference type="Gene3D" id="1.10.287.110">
    <property type="entry name" value="DnaJ domain"/>
    <property type="match status" value="1"/>
</dbReference>
<accession>A0A8W8JW24</accession>
<evidence type="ECO:0000256" key="4">
    <source>
        <dbReference type="SAM" id="Coils"/>
    </source>
</evidence>
<dbReference type="PANTHER" id="PTHR44157">
    <property type="entry name" value="DNAJ HOMOLOG SUBFAMILY C MEMBER 11"/>
    <property type="match status" value="1"/>
</dbReference>
<evidence type="ECO:0000313" key="6">
    <source>
        <dbReference type="EnsemblMetazoa" id="G20563.2:cds"/>
    </source>
</evidence>
<feature type="domain" description="J" evidence="5">
    <location>
        <begin position="15"/>
        <end position="83"/>
    </location>
</feature>
<dbReference type="InterPro" id="IPR001623">
    <property type="entry name" value="DnaJ_domain"/>
</dbReference>
<dbReference type="PRINTS" id="PR00625">
    <property type="entry name" value="JDOMAIN"/>
</dbReference>
<dbReference type="InterPro" id="IPR055225">
    <property type="entry name" value="DNAJC11-like_beta-barrel"/>
</dbReference>
<dbReference type="PROSITE" id="PS00636">
    <property type="entry name" value="DNAJ_1"/>
    <property type="match status" value="1"/>
</dbReference>
<dbReference type="EnsemblMetazoa" id="G20563.5">
    <property type="protein sequence ID" value="G20563.5:cds"/>
    <property type="gene ID" value="G20563"/>
</dbReference>
<dbReference type="GO" id="GO:0042407">
    <property type="term" value="P:cristae formation"/>
    <property type="evidence" value="ECO:0007669"/>
    <property type="project" value="TreeGrafter"/>
</dbReference>
<dbReference type="InterPro" id="IPR036869">
    <property type="entry name" value="J_dom_sf"/>
</dbReference>
<dbReference type="EnsemblMetazoa" id="G20563.4">
    <property type="protein sequence ID" value="G20563.4:cds"/>
    <property type="gene ID" value="G20563"/>
</dbReference>
<dbReference type="KEGG" id="crg:105331601"/>
<evidence type="ECO:0000256" key="2">
    <source>
        <dbReference type="ARBA" id="ARBA00023136"/>
    </source>
</evidence>
<dbReference type="InterPro" id="IPR024586">
    <property type="entry name" value="DnaJ-like_C11_C"/>
</dbReference>
<name>A0A8W8JW24_MAGGI</name>
<dbReference type="RefSeq" id="XP_011432169.2">
    <property type="nucleotide sequence ID" value="XM_011433867.4"/>
</dbReference>
<dbReference type="Pfam" id="PF00226">
    <property type="entry name" value="DnaJ"/>
    <property type="match status" value="1"/>
</dbReference>
<dbReference type="SUPFAM" id="SSF46565">
    <property type="entry name" value="Chaperone J-domain"/>
    <property type="match status" value="1"/>
</dbReference>
<dbReference type="AlphaFoldDB" id="A0A8W8JW24"/>
<dbReference type="OMA" id="QLDKHTM"/>
<dbReference type="SMART" id="SM00271">
    <property type="entry name" value="DnaJ"/>
    <property type="match status" value="1"/>
</dbReference>
<protein>
    <recommendedName>
        <fullName evidence="5">J domain-containing protein</fullName>
    </recommendedName>
</protein>
<dbReference type="Pfam" id="PF11875">
    <property type="entry name" value="DnaJ-like_C11_C"/>
    <property type="match status" value="1"/>
</dbReference>
<sequence length="566" mass="64696">MAASMDDDDGFQADDLYVLLNVDKKATNQEISKAYRRMSKIFHPDRHHDPVKKKQADVFFNKIKNAYEILSDPNKREIYNRYGMEGLNVQGLEIITRTKSPAEIIAELDRLKYEEEQRRLQRTSPAGEIEVRINATNVFGGYADYEEYDSEYQDDLNYVEITEIRFSQSVEYPLTAKDTTIIGGTVSSKNGIGSGNFLVGYRRQTSDKGWLQGNMGFGSGMTFALQGYRQLTKRCYGKCSTFFGTDETMRRQTMGLSFLISNQFDSHFRGEMALIVAAKPSLRTTIHYDNGKNRAIFTVQVGKSNYAKAVYSRSFETHISNMDFEVIGGSIGWFFAYGVRMKISEFSTIHAKLKITNNGGVSLDIGARRGRQSYFFPILLSEQVLPSSIFYGTFLPTVAYLAVKKLIVDPYVKRKESEDLKKKQERDSDELQQKKKDAEAAVELMQRTVEKSLEQETNRNGLIILKALYGRLVTQDGELVESECIDVKVPLQAQVTDSQLIILESNTKSDLPGFYDPCPGQEKSLYIRYNFRNRPHQVTYEDKDPIRLPLQRHVMQDEKDESFAHQ</sequence>
<evidence type="ECO:0000313" key="7">
    <source>
        <dbReference type="Proteomes" id="UP000005408"/>
    </source>
</evidence>
<feature type="coiled-coil region" evidence="4">
    <location>
        <begin position="414"/>
        <end position="455"/>
    </location>
</feature>
<evidence type="ECO:0000256" key="1">
    <source>
        <dbReference type="ARBA" id="ARBA00004370"/>
    </source>
</evidence>
<keyword evidence="2" id="KW-0472">Membrane</keyword>
<dbReference type="Pfam" id="PF22774">
    <property type="entry name" value="DNAJC11_beta-barrel"/>
    <property type="match status" value="1"/>
</dbReference>
<dbReference type="PANTHER" id="PTHR44157:SF1">
    <property type="entry name" value="DNAJ HOMOLOG SUBFAMILY C MEMBER 11"/>
    <property type="match status" value="1"/>
</dbReference>
<keyword evidence="3" id="KW-0143">Chaperone</keyword>